<reference evidence="7 8" key="1">
    <citation type="journal article" date="2018" name="PLoS ONE">
        <title>The draft genome of Kipferlia bialata reveals reductive genome evolution in fornicate parasites.</title>
        <authorList>
            <person name="Tanifuji G."/>
            <person name="Takabayashi S."/>
            <person name="Kume K."/>
            <person name="Takagi M."/>
            <person name="Nakayama T."/>
            <person name="Kamikawa R."/>
            <person name="Inagaki Y."/>
            <person name="Hashimoto T."/>
        </authorList>
    </citation>
    <scope>NUCLEOTIDE SEQUENCE [LARGE SCALE GENOMIC DNA]</scope>
    <source>
        <strain evidence="7">NY0173</strain>
    </source>
</reference>
<dbReference type="EMBL" id="BDIP01004971">
    <property type="protein sequence ID" value="GIQ89368.1"/>
    <property type="molecule type" value="Genomic_DNA"/>
</dbReference>
<sequence length="141" mass="16188">MQYYSRMVAEHCDAMEAKLRTARDLDQIVEAKERMLQDLTRDLLLKNDDLVKRLNMIMMTVLAVTKRVNVWLNNDAPTSTADRGEGDDETTGEVYRAFLAHTAQSSRGEIMRFEHMWGQCVTAFNSCLRTHEVSLDVGVFK</sequence>
<evidence type="ECO:0000256" key="5">
    <source>
        <dbReference type="ARBA" id="ARBA00023212"/>
    </source>
</evidence>
<protein>
    <recommendedName>
        <fullName evidence="6">Gamma tubulin complex component C-terminal domain-containing protein</fullName>
    </recommendedName>
</protein>
<keyword evidence="4" id="KW-0493">Microtubule</keyword>
<comment type="caution">
    <text evidence="7">The sequence shown here is derived from an EMBL/GenBank/DDBJ whole genome shotgun (WGS) entry which is preliminary data.</text>
</comment>
<dbReference type="Proteomes" id="UP000265618">
    <property type="component" value="Unassembled WGS sequence"/>
</dbReference>
<comment type="subcellular location">
    <subcellularLocation>
        <location evidence="1">Cytoplasm</location>
        <location evidence="1">Cytoskeleton</location>
    </subcellularLocation>
</comment>
<evidence type="ECO:0000256" key="2">
    <source>
        <dbReference type="ARBA" id="ARBA00010337"/>
    </source>
</evidence>
<dbReference type="InterPro" id="IPR040457">
    <property type="entry name" value="GCP_C"/>
</dbReference>
<keyword evidence="5" id="KW-0206">Cytoskeleton</keyword>
<dbReference type="Pfam" id="PF04130">
    <property type="entry name" value="GCP_C_terminal"/>
    <property type="match status" value="1"/>
</dbReference>
<comment type="similarity">
    <text evidence="2">Belongs to the TUBGCP family.</text>
</comment>
<evidence type="ECO:0000313" key="7">
    <source>
        <dbReference type="EMBL" id="GIQ89368.1"/>
    </source>
</evidence>
<keyword evidence="8" id="KW-1185">Reference proteome</keyword>
<name>A0A9K3GNH5_9EUKA</name>
<keyword evidence="3" id="KW-0963">Cytoplasm</keyword>
<evidence type="ECO:0000259" key="6">
    <source>
        <dbReference type="Pfam" id="PF04130"/>
    </source>
</evidence>
<accession>A0A9K3GNH5</accession>
<feature type="domain" description="Gamma tubulin complex component C-terminal" evidence="6">
    <location>
        <begin position="3"/>
        <end position="131"/>
    </location>
</feature>
<dbReference type="GO" id="GO:0043015">
    <property type="term" value="F:gamma-tubulin binding"/>
    <property type="evidence" value="ECO:0007669"/>
    <property type="project" value="InterPro"/>
</dbReference>
<evidence type="ECO:0000256" key="4">
    <source>
        <dbReference type="ARBA" id="ARBA00022701"/>
    </source>
</evidence>
<evidence type="ECO:0000256" key="3">
    <source>
        <dbReference type="ARBA" id="ARBA00022490"/>
    </source>
</evidence>
<evidence type="ECO:0000256" key="1">
    <source>
        <dbReference type="ARBA" id="ARBA00004245"/>
    </source>
</evidence>
<gene>
    <name evidence="7" type="ORF">KIPB_011812</name>
</gene>
<dbReference type="GO" id="GO:0005874">
    <property type="term" value="C:microtubule"/>
    <property type="evidence" value="ECO:0007669"/>
    <property type="project" value="UniProtKB-KW"/>
</dbReference>
<proteinExistence type="inferred from homology"/>
<evidence type="ECO:0000313" key="8">
    <source>
        <dbReference type="Proteomes" id="UP000265618"/>
    </source>
</evidence>
<organism evidence="7 8">
    <name type="scientific">Kipferlia bialata</name>
    <dbReference type="NCBI Taxonomy" id="797122"/>
    <lineage>
        <taxon>Eukaryota</taxon>
        <taxon>Metamonada</taxon>
        <taxon>Carpediemonas-like organisms</taxon>
        <taxon>Kipferlia</taxon>
    </lineage>
</organism>
<dbReference type="InterPro" id="IPR042241">
    <property type="entry name" value="GCP_C_sf"/>
</dbReference>
<dbReference type="Gene3D" id="1.20.120.1900">
    <property type="entry name" value="Gamma-tubulin complex, C-terminal domain"/>
    <property type="match status" value="1"/>
</dbReference>
<dbReference type="AlphaFoldDB" id="A0A9K3GNH5"/>